<keyword evidence="1" id="KW-0732">Signal</keyword>
<evidence type="ECO:0000256" key="1">
    <source>
        <dbReference type="SAM" id="SignalP"/>
    </source>
</evidence>
<sequence>MRPLTFACTSLAALALLSAPRSAPAATPEVITLSPGDTQATWQTPLIVGNTGEDPNNCIEDVSCDTVVIVLAAGDWTGKRVFFSIHWLSPASDWDLYILEGTVNGELVSKSDGFIPQNAESTAVEVNRV</sequence>
<dbReference type="EMBL" id="VBOS01000244">
    <property type="protein sequence ID" value="TMQ54831.1"/>
    <property type="molecule type" value="Genomic_DNA"/>
</dbReference>
<feature type="signal peptide" evidence="1">
    <location>
        <begin position="1"/>
        <end position="25"/>
    </location>
</feature>
<organism evidence="2 3">
    <name type="scientific">Eiseniibacteriota bacterium</name>
    <dbReference type="NCBI Taxonomy" id="2212470"/>
    <lineage>
        <taxon>Bacteria</taxon>
        <taxon>Candidatus Eiseniibacteriota</taxon>
    </lineage>
</organism>
<feature type="non-terminal residue" evidence="2">
    <location>
        <position position="129"/>
    </location>
</feature>
<gene>
    <name evidence="2" type="ORF">E6K72_07195</name>
</gene>
<evidence type="ECO:0000313" key="3">
    <source>
        <dbReference type="Proteomes" id="UP000317716"/>
    </source>
</evidence>
<protein>
    <submittedName>
        <fullName evidence="2">Uncharacterized protein</fullName>
    </submittedName>
</protein>
<proteinExistence type="predicted"/>
<feature type="chain" id="PRO_5021900136" evidence="1">
    <location>
        <begin position="26"/>
        <end position="129"/>
    </location>
</feature>
<dbReference type="Proteomes" id="UP000317716">
    <property type="component" value="Unassembled WGS sequence"/>
</dbReference>
<reference evidence="2 3" key="1">
    <citation type="journal article" date="2019" name="Nat. Microbiol.">
        <title>Mediterranean grassland soil C-N compound turnover is dependent on rainfall and depth, and is mediated by genomically divergent microorganisms.</title>
        <authorList>
            <person name="Diamond S."/>
            <person name="Andeer P.F."/>
            <person name="Li Z."/>
            <person name="Crits-Christoph A."/>
            <person name="Burstein D."/>
            <person name="Anantharaman K."/>
            <person name="Lane K.R."/>
            <person name="Thomas B.C."/>
            <person name="Pan C."/>
            <person name="Northen T.R."/>
            <person name="Banfield J.F."/>
        </authorList>
    </citation>
    <scope>NUCLEOTIDE SEQUENCE [LARGE SCALE GENOMIC DNA]</scope>
    <source>
        <strain evidence="2">WS_2</strain>
    </source>
</reference>
<evidence type="ECO:0000313" key="2">
    <source>
        <dbReference type="EMBL" id="TMQ54831.1"/>
    </source>
</evidence>
<name>A0A538SU02_UNCEI</name>
<accession>A0A538SU02</accession>
<dbReference type="AlphaFoldDB" id="A0A538SU02"/>
<comment type="caution">
    <text evidence="2">The sequence shown here is derived from an EMBL/GenBank/DDBJ whole genome shotgun (WGS) entry which is preliminary data.</text>
</comment>